<dbReference type="EC" id="6.1.1.9" evidence="2"/>
<reference evidence="15" key="1">
    <citation type="journal article" date="2020" name="mSystems">
        <title>Genome- and Community-Level Interaction Insights into Carbon Utilization and Element Cycling Functions of Hydrothermarchaeota in Hydrothermal Sediment.</title>
        <authorList>
            <person name="Zhou Z."/>
            <person name="Liu Y."/>
            <person name="Xu W."/>
            <person name="Pan J."/>
            <person name="Luo Z.H."/>
            <person name="Li M."/>
        </authorList>
    </citation>
    <scope>NUCLEOTIDE SEQUENCE [LARGE SCALE GENOMIC DNA]</scope>
    <source>
        <strain evidence="15">SpSt-125</strain>
    </source>
</reference>
<keyword evidence="5" id="KW-0547">Nucleotide-binding</keyword>
<evidence type="ECO:0000256" key="9">
    <source>
        <dbReference type="ARBA" id="ARBA00024407"/>
    </source>
</evidence>
<dbReference type="GO" id="GO:0005524">
    <property type="term" value="F:ATP binding"/>
    <property type="evidence" value="ECO:0007669"/>
    <property type="project" value="UniProtKB-KW"/>
</dbReference>
<evidence type="ECO:0000256" key="3">
    <source>
        <dbReference type="ARBA" id="ARBA00022490"/>
    </source>
</evidence>
<dbReference type="PANTHER" id="PTHR11946">
    <property type="entry name" value="VALYL-TRNA SYNTHETASES"/>
    <property type="match status" value="1"/>
</dbReference>
<evidence type="ECO:0000256" key="13">
    <source>
        <dbReference type="ARBA" id="ARBA00061452"/>
    </source>
</evidence>
<dbReference type="Gene3D" id="3.40.50.620">
    <property type="entry name" value="HUPs"/>
    <property type="match status" value="2"/>
</dbReference>
<evidence type="ECO:0000256" key="10">
    <source>
        <dbReference type="ARBA" id="ARBA00029936"/>
    </source>
</evidence>
<evidence type="ECO:0000256" key="2">
    <source>
        <dbReference type="ARBA" id="ARBA00013169"/>
    </source>
</evidence>
<dbReference type="EMBL" id="DSEU01000038">
    <property type="protein sequence ID" value="HEM66921.1"/>
    <property type="molecule type" value="Genomic_DNA"/>
</dbReference>
<dbReference type="AlphaFoldDB" id="A0A7J2U2E1"/>
<dbReference type="FunFam" id="3.40.50.620:FF:000192">
    <property type="entry name" value="Valine--tRNA ligase"/>
    <property type="match status" value="1"/>
</dbReference>
<dbReference type="SUPFAM" id="SSF47323">
    <property type="entry name" value="Anticodon-binding domain of a subclass of class I aminoacyl-tRNA synthetases"/>
    <property type="match status" value="1"/>
</dbReference>
<dbReference type="SUPFAM" id="SSF52374">
    <property type="entry name" value="Nucleotidylyl transferase"/>
    <property type="match status" value="1"/>
</dbReference>
<name>A0A7J2U2E1_9CREN</name>
<keyword evidence="3" id="KW-0963">Cytoplasm</keyword>
<dbReference type="GO" id="GO:0005506">
    <property type="term" value="F:iron ion binding"/>
    <property type="evidence" value="ECO:0007669"/>
    <property type="project" value="InterPro"/>
</dbReference>
<dbReference type="PANTHER" id="PTHR11946:SF93">
    <property type="entry name" value="VALINE--TRNA LIGASE, CHLOROPLASTIC_MITOCHONDRIAL 2"/>
    <property type="match status" value="1"/>
</dbReference>
<keyword evidence="7" id="KW-0648">Protein biosynthesis</keyword>
<comment type="caution">
    <text evidence="15">The sequence shown here is derived from an EMBL/GenBank/DDBJ whole genome shotgun (WGS) entry which is preliminary data.</text>
</comment>
<dbReference type="NCBIfam" id="NF009687">
    <property type="entry name" value="PRK13208.1"/>
    <property type="match status" value="1"/>
</dbReference>
<keyword evidence="6" id="KW-0067">ATP-binding</keyword>
<dbReference type="Pfam" id="PF00133">
    <property type="entry name" value="tRNA-synt_1"/>
    <property type="match status" value="1"/>
</dbReference>
<dbReference type="InterPro" id="IPR009080">
    <property type="entry name" value="tRNAsynth_Ia_anticodon-bd"/>
</dbReference>
<evidence type="ECO:0000256" key="1">
    <source>
        <dbReference type="ARBA" id="ARBA00004496"/>
    </source>
</evidence>
<comment type="subcellular location">
    <subcellularLocation>
        <location evidence="1">Cytoplasm</location>
    </subcellularLocation>
</comment>
<evidence type="ECO:0000256" key="8">
    <source>
        <dbReference type="ARBA" id="ARBA00023146"/>
    </source>
</evidence>
<evidence type="ECO:0000256" key="7">
    <source>
        <dbReference type="ARBA" id="ARBA00022917"/>
    </source>
</evidence>
<dbReference type="InterPro" id="IPR009008">
    <property type="entry name" value="Val/Leu/Ile-tRNA-synth_edit"/>
</dbReference>
<dbReference type="CDD" id="cd07962">
    <property type="entry name" value="Anticodon_Ia_Val"/>
    <property type="match status" value="1"/>
</dbReference>
<protein>
    <recommendedName>
        <fullName evidence="9">Valine--tRNA ligase</fullName>
        <ecNumber evidence="2">6.1.1.9</ecNumber>
    </recommendedName>
    <alternativeName>
        <fullName evidence="10">Valyl-tRNA synthetase</fullName>
    </alternativeName>
</protein>
<gene>
    <name evidence="15" type="ORF">ENO26_05045</name>
</gene>
<dbReference type="Gene3D" id="1.10.730.10">
    <property type="entry name" value="Isoleucyl-tRNA Synthetase, Domain 1"/>
    <property type="match status" value="1"/>
</dbReference>
<comment type="similarity">
    <text evidence="13">Belongs to the class-I aminoacyl-tRNA synthetase family. ValS type 2 subfamily.</text>
</comment>
<dbReference type="InterPro" id="IPR002303">
    <property type="entry name" value="Valyl-tRNA_ligase"/>
</dbReference>
<keyword evidence="8" id="KW-0030">Aminoacyl-tRNA synthetase</keyword>
<dbReference type="GO" id="GO:0006438">
    <property type="term" value="P:valyl-tRNA aminoacylation"/>
    <property type="evidence" value="ECO:0007669"/>
    <property type="project" value="InterPro"/>
</dbReference>
<dbReference type="InterPro" id="IPR014729">
    <property type="entry name" value="Rossmann-like_a/b/a_fold"/>
</dbReference>
<evidence type="ECO:0000256" key="6">
    <source>
        <dbReference type="ARBA" id="ARBA00022840"/>
    </source>
</evidence>
<evidence type="ECO:0000313" key="15">
    <source>
        <dbReference type="EMBL" id="HEM66921.1"/>
    </source>
</evidence>
<feature type="domain" description="Rubredoxin-like" evidence="14">
    <location>
        <begin position="424"/>
        <end position="469"/>
    </location>
</feature>
<dbReference type="GO" id="GO:0002161">
    <property type="term" value="F:aminoacyl-tRNA deacylase activity"/>
    <property type="evidence" value="ECO:0007669"/>
    <property type="project" value="InterPro"/>
</dbReference>
<comment type="catalytic activity">
    <reaction evidence="11">
        <text>tRNA(Val) + L-valine + ATP = L-valyl-tRNA(Val) + AMP + diphosphate</text>
        <dbReference type="Rhea" id="RHEA:10704"/>
        <dbReference type="Rhea" id="RHEA-COMP:9672"/>
        <dbReference type="Rhea" id="RHEA-COMP:9708"/>
        <dbReference type="ChEBI" id="CHEBI:30616"/>
        <dbReference type="ChEBI" id="CHEBI:33019"/>
        <dbReference type="ChEBI" id="CHEBI:57762"/>
        <dbReference type="ChEBI" id="CHEBI:78442"/>
        <dbReference type="ChEBI" id="CHEBI:78537"/>
        <dbReference type="ChEBI" id="CHEBI:456215"/>
        <dbReference type="EC" id="6.1.1.9"/>
    </reaction>
</comment>
<organism evidence="15">
    <name type="scientific">Ignisphaera aggregans</name>
    <dbReference type="NCBI Taxonomy" id="334771"/>
    <lineage>
        <taxon>Archaea</taxon>
        <taxon>Thermoproteota</taxon>
        <taxon>Thermoprotei</taxon>
        <taxon>Desulfurococcales</taxon>
        <taxon>Desulfurococcaceae</taxon>
        <taxon>Ignisphaera</taxon>
    </lineage>
</organism>
<dbReference type="GO" id="GO:0004832">
    <property type="term" value="F:valine-tRNA ligase activity"/>
    <property type="evidence" value="ECO:0007669"/>
    <property type="project" value="UniProtKB-EC"/>
</dbReference>
<evidence type="ECO:0000256" key="12">
    <source>
        <dbReference type="ARBA" id="ARBA00055630"/>
    </source>
</evidence>
<dbReference type="PRINTS" id="PR00986">
    <property type="entry name" value="TRNASYNTHVAL"/>
</dbReference>
<dbReference type="InterPro" id="IPR024934">
    <property type="entry name" value="Rubredoxin-like_dom"/>
</dbReference>
<accession>A0A7J2U2E1</accession>
<dbReference type="InterPro" id="IPR013155">
    <property type="entry name" value="M/V/L/I-tRNA-synth_anticd-bd"/>
</dbReference>
<sequence>MRCYTIESEQLLFKPKLEETRWRREIEKELVEVWEREGLNRFVFNPSKPTLIIDTPPPYISGKPHVGQVAHYIQIDMIARAYRMLGYNVLVPFYGDRNGLPVEVFVERTYGINPHHIAKTSEGREKFLELCKRHLDSVEKEFIALWRALGCSFEYWESGTDSEEYRRITQSTFIDLWRRGMIYEAERPVIWCPRCRTSLAEAEVEYREEDAELYYIKFLLKDAKGEVTIATTRPELLASCLVLAYNPGDERYKHLKGQKAIVPVYNREVEIIEHQSVDPSFGTGIMMICSYGDQMDVKVIRELGLKPQIVIDEDGKMIDDVLKGLTVKEARRRIVELLTSQGYLTRIEKIRRNIPVCWRCGTSIEFIHVKEFFLKQLEFKEDMKRVAGELRFLPEEHRARLLNWIESISMDWPISKSRYYATEVPVWRCSRCNSILVPQPGKYYRPWRDVPPWDKCPVCGAPKENIVGETKVFDTWFDSSISVLYAAGITKYPHVFKLYLGGEAKALRPQGYDIIRTWLYYSLLRVYQLYNKIAFDFVRVSGMGLDEKGEAMHKSKGNIVLPDPYIEKYGADAFRFWSAVSAKLGSDYRFSEQLIRTGALFVTKLLNIARFVSSFPLVEDIEKLYPLDIAILSRLNNVIEVVRRGYEGMDFYEPAQTLYHFIWDVFADHYIEMVKPRLYNTSGSYSEWEQRSALYTLHNVVKTVLLLLAPVMPFVTDYIWRKLYKNTSIHRESLPDKIPLPEEASVLEKRFETLISINSGLWKFKKEHNIRFSQPLKATLYLPQELKIFAKDITNLHKVSKISFEPPQGAFVEVAKGCYLSVEDLAS</sequence>
<comment type="function">
    <text evidence="12">Catalyzes the attachment of valine to tRNA(Val). As ValRS can inadvertently accommodate and process structurally similar amino acids such as threonine, to avoid such errors, it has a 'posttransfer' editing activity that hydrolyzes mischarged Thr-tRNA(Val) in a tRNA-dependent manner.</text>
</comment>
<dbReference type="InterPro" id="IPR002300">
    <property type="entry name" value="aa-tRNA-synth_Ia"/>
</dbReference>
<evidence type="ECO:0000256" key="5">
    <source>
        <dbReference type="ARBA" id="ARBA00022741"/>
    </source>
</evidence>
<keyword evidence="4 15" id="KW-0436">Ligase</keyword>
<dbReference type="InterPro" id="IPR033705">
    <property type="entry name" value="Anticodon_Ia_Val"/>
</dbReference>
<evidence type="ECO:0000256" key="4">
    <source>
        <dbReference type="ARBA" id="ARBA00022598"/>
    </source>
</evidence>
<dbReference type="GO" id="GO:0005829">
    <property type="term" value="C:cytosol"/>
    <property type="evidence" value="ECO:0007669"/>
    <property type="project" value="TreeGrafter"/>
</dbReference>
<dbReference type="SUPFAM" id="SSF50677">
    <property type="entry name" value="ValRS/IleRS/LeuRS editing domain"/>
    <property type="match status" value="1"/>
</dbReference>
<dbReference type="Pfam" id="PF08264">
    <property type="entry name" value="Anticodon_1"/>
    <property type="match status" value="1"/>
</dbReference>
<proteinExistence type="inferred from homology"/>
<evidence type="ECO:0000259" key="14">
    <source>
        <dbReference type="PROSITE" id="PS50903"/>
    </source>
</evidence>
<dbReference type="PROSITE" id="PS50903">
    <property type="entry name" value="RUBREDOXIN_LIKE"/>
    <property type="match status" value="1"/>
</dbReference>
<evidence type="ECO:0000256" key="11">
    <source>
        <dbReference type="ARBA" id="ARBA00047552"/>
    </source>
</evidence>